<dbReference type="Proteomes" id="UP000014480">
    <property type="component" value="Unassembled WGS sequence"/>
</dbReference>
<feature type="region of interest" description="Disordered" evidence="1">
    <location>
        <begin position="141"/>
        <end position="183"/>
    </location>
</feature>
<evidence type="ECO:0000256" key="1">
    <source>
        <dbReference type="SAM" id="MobiDB-lite"/>
    </source>
</evidence>
<feature type="compositionally biased region" description="Basic and acidic residues" evidence="1">
    <location>
        <begin position="1"/>
        <end position="12"/>
    </location>
</feature>
<organism evidence="2 3">
    <name type="scientific">Colletotrichum orbiculare (strain 104-T / ATCC 96160 / CBS 514.97 / LARS 414 / MAFF 240422)</name>
    <name type="common">Cucumber anthracnose fungus</name>
    <name type="synonym">Colletotrichum lagenarium</name>
    <dbReference type="NCBI Taxonomy" id="1213857"/>
    <lineage>
        <taxon>Eukaryota</taxon>
        <taxon>Fungi</taxon>
        <taxon>Dikarya</taxon>
        <taxon>Ascomycota</taxon>
        <taxon>Pezizomycotina</taxon>
        <taxon>Sordariomycetes</taxon>
        <taxon>Hypocreomycetidae</taxon>
        <taxon>Glomerellales</taxon>
        <taxon>Glomerellaceae</taxon>
        <taxon>Colletotrichum</taxon>
        <taxon>Colletotrichum orbiculare species complex</taxon>
    </lineage>
</organism>
<sequence length="183" mass="20238">MRRDEGSRHDENSTQLDACPDPQTYEWRRGTAKKAAEANPKPPNNLSGPWEPPPVVAKDPAKDEAKDQAGSSEWNHRIKPIKQEISPVFNAVPVAKAPCGELEANEEHSGEAAYSESISYHNTLRESLHFVWEGDRISHRGSITDASQQKPSRSNTAPTLAPVPETQNRHTNTHELSSLSGFL</sequence>
<name>A0A484G396_COLOR</name>
<evidence type="ECO:0000313" key="3">
    <source>
        <dbReference type="Proteomes" id="UP000014480"/>
    </source>
</evidence>
<feature type="region of interest" description="Disordered" evidence="1">
    <location>
        <begin position="1"/>
        <end position="75"/>
    </location>
</feature>
<feature type="compositionally biased region" description="Polar residues" evidence="1">
    <location>
        <begin position="165"/>
        <end position="183"/>
    </location>
</feature>
<feature type="compositionally biased region" description="Polar residues" evidence="1">
    <location>
        <begin position="144"/>
        <end position="158"/>
    </location>
</feature>
<dbReference type="EMBL" id="AMCV02000005">
    <property type="protein sequence ID" value="TDZ24027.1"/>
    <property type="molecule type" value="Genomic_DNA"/>
</dbReference>
<gene>
    <name evidence="2" type="ORF">Cob_v003300</name>
</gene>
<keyword evidence="3" id="KW-1185">Reference proteome</keyword>
<comment type="caution">
    <text evidence="2">The sequence shown here is derived from an EMBL/GenBank/DDBJ whole genome shotgun (WGS) entry which is preliminary data.</text>
</comment>
<accession>A0A484G396</accession>
<proteinExistence type="predicted"/>
<evidence type="ECO:0000313" key="2">
    <source>
        <dbReference type="EMBL" id="TDZ24027.1"/>
    </source>
</evidence>
<reference evidence="3" key="2">
    <citation type="journal article" date="2019" name="Mol. Plant Microbe Interact.">
        <title>Genome sequence resources for four phytopathogenic fungi from the Colletotrichum orbiculare species complex.</title>
        <authorList>
            <person name="Gan P."/>
            <person name="Tsushima A."/>
            <person name="Narusaka M."/>
            <person name="Narusaka Y."/>
            <person name="Takano Y."/>
            <person name="Kubo Y."/>
            <person name="Shirasu K."/>
        </authorList>
    </citation>
    <scope>GENOME REANNOTATION</scope>
    <source>
        <strain evidence="3">104-T / ATCC 96160 / CBS 514.97 / LARS 414 / MAFF 240422</strain>
    </source>
</reference>
<dbReference type="AlphaFoldDB" id="A0A484G396"/>
<reference evidence="3" key="1">
    <citation type="journal article" date="2013" name="New Phytol.">
        <title>Comparative genomic and transcriptomic analyses reveal the hemibiotrophic stage shift of Colletotrichum fungi.</title>
        <authorList>
            <person name="Gan P."/>
            <person name="Ikeda K."/>
            <person name="Irieda H."/>
            <person name="Narusaka M."/>
            <person name="O'Connell R.J."/>
            <person name="Narusaka Y."/>
            <person name="Takano Y."/>
            <person name="Kubo Y."/>
            <person name="Shirasu K."/>
        </authorList>
    </citation>
    <scope>NUCLEOTIDE SEQUENCE [LARGE SCALE GENOMIC DNA]</scope>
    <source>
        <strain evidence="3">104-T / ATCC 96160 / CBS 514.97 / LARS 414 / MAFF 240422</strain>
    </source>
</reference>
<protein>
    <submittedName>
        <fullName evidence="2">Uncharacterized protein</fullName>
    </submittedName>
</protein>